<feature type="compositionally biased region" description="Basic and acidic residues" evidence="1">
    <location>
        <begin position="224"/>
        <end position="236"/>
    </location>
</feature>
<accession>C1DY96</accession>
<reference evidence="2 3" key="1">
    <citation type="journal article" date="2009" name="Science">
        <title>Green evolution and dynamic adaptations revealed by genomes of the marine picoeukaryotes Micromonas.</title>
        <authorList>
            <person name="Worden A.Z."/>
            <person name="Lee J.H."/>
            <person name="Mock T."/>
            <person name="Rouze P."/>
            <person name="Simmons M.P."/>
            <person name="Aerts A.L."/>
            <person name="Allen A.E."/>
            <person name="Cuvelier M.L."/>
            <person name="Derelle E."/>
            <person name="Everett M.V."/>
            <person name="Foulon E."/>
            <person name="Grimwood J."/>
            <person name="Gundlach H."/>
            <person name="Henrissat B."/>
            <person name="Napoli C."/>
            <person name="McDonald S.M."/>
            <person name="Parker M.S."/>
            <person name="Rombauts S."/>
            <person name="Salamov A."/>
            <person name="Von Dassow P."/>
            <person name="Badger J.H."/>
            <person name="Coutinho P.M."/>
            <person name="Demir E."/>
            <person name="Dubchak I."/>
            <person name="Gentemann C."/>
            <person name="Eikrem W."/>
            <person name="Gready J.E."/>
            <person name="John U."/>
            <person name="Lanier W."/>
            <person name="Lindquist E.A."/>
            <person name="Lucas S."/>
            <person name="Mayer K.F."/>
            <person name="Moreau H."/>
            <person name="Not F."/>
            <person name="Otillar R."/>
            <person name="Panaud O."/>
            <person name="Pangilinan J."/>
            <person name="Paulsen I."/>
            <person name="Piegu B."/>
            <person name="Poliakov A."/>
            <person name="Robbens S."/>
            <person name="Schmutz J."/>
            <person name="Toulza E."/>
            <person name="Wyss T."/>
            <person name="Zelensky A."/>
            <person name="Zhou K."/>
            <person name="Armbrust E.V."/>
            <person name="Bhattacharya D."/>
            <person name="Goodenough U.W."/>
            <person name="Van de Peer Y."/>
            <person name="Grigoriev I.V."/>
        </authorList>
    </citation>
    <scope>NUCLEOTIDE SEQUENCE [LARGE SCALE GENOMIC DNA]</scope>
    <source>
        <strain evidence="3">RCC299 / NOUM17</strain>
    </source>
</reference>
<sequence length="302" mass="31843">MVEQYRRETVMGTGVAERKVLGMASKEKIDDIIASGGYYEEAFGRDSKHFPATGLRRTAAYGKVGAMGLGAKDRANGIGLDYTEGALAFKAKDHRPIKSSLGVDAKTTPAEHSRLCQLVAPEAPSLPTDRGWSIMGRRTGGGNMMGGNPNKSSAFDGEDTAMNAALPAPAPMDKSPKGMRPGDRRDSAYLRSENATPNGRDGTKAFDTASPHQRGTHEGSGGPGRRDGGRRGEGAKAGDGTEDSTSVLATLYGAGDAVRQLSLAERKALFEVGVHEHVSALTELLFPEEDGVSPRVNIDVSV</sequence>
<evidence type="ECO:0000313" key="2">
    <source>
        <dbReference type="EMBL" id="ACO60906.1"/>
    </source>
</evidence>
<dbReference type="RefSeq" id="XP_002499648.1">
    <property type="nucleotide sequence ID" value="XM_002499602.1"/>
</dbReference>
<evidence type="ECO:0000256" key="1">
    <source>
        <dbReference type="SAM" id="MobiDB-lite"/>
    </source>
</evidence>
<feature type="region of interest" description="Disordered" evidence="1">
    <location>
        <begin position="164"/>
        <end position="243"/>
    </location>
</feature>
<name>C1DY96_MICCC</name>
<dbReference type="Proteomes" id="UP000002009">
    <property type="component" value="Chromosome 2"/>
</dbReference>
<dbReference type="InParanoid" id="C1DY96"/>
<dbReference type="KEGG" id="mis:MICPUN_107713"/>
<gene>
    <name evidence="2" type="ORF">MICPUN_107713</name>
</gene>
<proteinExistence type="predicted"/>
<keyword evidence="3" id="KW-1185">Reference proteome</keyword>
<organism evidence="2 3">
    <name type="scientific">Micromonas commoda (strain RCC299 / NOUM17 / CCMP2709)</name>
    <name type="common">Picoplanktonic green alga</name>
    <dbReference type="NCBI Taxonomy" id="296587"/>
    <lineage>
        <taxon>Eukaryota</taxon>
        <taxon>Viridiplantae</taxon>
        <taxon>Chlorophyta</taxon>
        <taxon>Mamiellophyceae</taxon>
        <taxon>Mamiellales</taxon>
        <taxon>Mamiellaceae</taxon>
        <taxon>Micromonas</taxon>
    </lineage>
</organism>
<dbReference type="AlphaFoldDB" id="C1DY96"/>
<dbReference type="GeneID" id="8241324"/>
<protein>
    <submittedName>
        <fullName evidence="2">Uncharacterized protein</fullName>
    </submittedName>
</protein>
<dbReference type="OMA" id="ERTEGWD"/>
<dbReference type="EMBL" id="CP001323">
    <property type="protein sequence ID" value="ACO60906.1"/>
    <property type="molecule type" value="Genomic_DNA"/>
</dbReference>
<evidence type="ECO:0000313" key="3">
    <source>
        <dbReference type="Proteomes" id="UP000002009"/>
    </source>
</evidence>
<feature type="compositionally biased region" description="Basic and acidic residues" evidence="1">
    <location>
        <begin position="174"/>
        <end position="188"/>
    </location>
</feature>